<proteinExistence type="predicted"/>
<gene>
    <name evidence="2" type="ORF">DFP86_10222</name>
</gene>
<comment type="caution">
    <text evidence="2">The sequence shown here is derived from an EMBL/GenBank/DDBJ whole genome shotgun (WGS) entry which is preliminary data.</text>
</comment>
<evidence type="ECO:0000256" key="1">
    <source>
        <dbReference type="SAM" id="SignalP"/>
    </source>
</evidence>
<accession>A0A4R7BCN2</accession>
<evidence type="ECO:0008006" key="4">
    <source>
        <dbReference type="Google" id="ProtNLM"/>
    </source>
</evidence>
<keyword evidence="1" id="KW-0732">Signal</keyword>
<dbReference type="Proteomes" id="UP000295611">
    <property type="component" value="Unassembled WGS sequence"/>
</dbReference>
<protein>
    <recommendedName>
        <fullName evidence="4">SmpA/OmlA family protein</fullName>
    </recommendedName>
</protein>
<name>A0A4R7BCN2_9NEIS</name>
<evidence type="ECO:0000313" key="2">
    <source>
        <dbReference type="EMBL" id="TDR81912.1"/>
    </source>
</evidence>
<evidence type="ECO:0000313" key="3">
    <source>
        <dbReference type="Proteomes" id="UP000295611"/>
    </source>
</evidence>
<organism evidence="2 3">
    <name type="scientific">Paludibacterium purpuratum</name>
    <dbReference type="NCBI Taxonomy" id="1144873"/>
    <lineage>
        <taxon>Bacteria</taxon>
        <taxon>Pseudomonadati</taxon>
        <taxon>Pseudomonadota</taxon>
        <taxon>Betaproteobacteria</taxon>
        <taxon>Neisseriales</taxon>
        <taxon>Chromobacteriaceae</taxon>
        <taxon>Paludibacterium</taxon>
    </lineage>
</organism>
<reference evidence="2 3" key="1">
    <citation type="submission" date="2019-03" db="EMBL/GenBank/DDBJ databases">
        <title>Genomic Encyclopedia of Type Strains, Phase III (KMG-III): the genomes of soil and plant-associated and newly described type strains.</title>
        <authorList>
            <person name="Whitman W."/>
        </authorList>
    </citation>
    <scope>NUCLEOTIDE SEQUENCE [LARGE SCALE GENOMIC DNA]</scope>
    <source>
        <strain evidence="2 3">CECT 8976</strain>
    </source>
</reference>
<sequence>MIKIKTLILLAPLLLPAMSAYAETPQSASAPVADHPAGCPDTISGFVDGKVKAEEVQRCMGKPINENHNPDGRFIYMYGLNENQVVAFLFDKDGILIRKRGFQKN</sequence>
<feature type="chain" id="PRO_5020261267" description="SmpA/OmlA family protein" evidence="1">
    <location>
        <begin position="23"/>
        <end position="105"/>
    </location>
</feature>
<dbReference type="RefSeq" id="WP_133678357.1">
    <property type="nucleotide sequence ID" value="NZ_SNZP01000002.1"/>
</dbReference>
<feature type="signal peptide" evidence="1">
    <location>
        <begin position="1"/>
        <end position="22"/>
    </location>
</feature>
<keyword evidence="3" id="KW-1185">Reference proteome</keyword>
<dbReference type="AlphaFoldDB" id="A0A4R7BCN2"/>
<dbReference type="EMBL" id="SNZP01000002">
    <property type="protein sequence ID" value="TDR81912.1"/>
    <property type="molecule type" value="Genomic_DNA"/>
</dbReference>